<evidence type="ECO:0000256" key="1">
    <source>
        <dbReference type="SAM" id="MobiDB-lite"/>
    </source>
</evidence>
<accession>A0ABM0NZI6</accession>
<evidence type="ECO:0000313" key="2">
    <source>
        <dbReference type="Proteomes" id="UP000694861"/>
    </source>
</evidence>
<dbReference type="PANTHER" id="PTHR35167">
    <property type="entry name" value="OS05G0216466 PROTEIN"/>
    <property type="match status" value="1"/>
</dbReference>
<organism evidence="2 3">
    <name type="scientific">Prunus mume</name>
    <name type="common">Japanese apricot</name>
    <name type="synonym">Armeniaca mume</name>
    <dbReference type="NCBI Taxonomy" id="102107"/>
    <lineage>
        <taxon>Eukaryota</taxon>
        <taxon>Viridiplantae</taxon>
        <taxon>Streptophyta</taxon>
        <taxon>Embryophyta</taxon>
        <taxon>Tracheophyta</taxon>
        <taxon>Spermatophyta</taxon>
        <taxon>Magnoliopsida</taxon>
        <taxon>eudicotyledons</taxon>
        <taxon>Gunneridae</taxon>
        <taxon>Pentapetalae</taxon>
        <taxon>rosids</taxon>
        <taxon>fabids</taxon>
        <taxon>Rosales</taxon>
        <taxon>Rosaceae</taxon>
        <taxon>Amygdaloideae</taxon>
        <taxon>Amygdaleae</taxon>
        <taxon>Prunus</taxon>
    </lineage>
</organism>
<reference evidence="3" key="2">
    <citation type="submission" date="2025-08" db="UniProtKB">
        <authorList>
            <consortium name="RefSeq"/>
        </authorList>
    </citation>
    <scope>IDENTIFICATION</scope>
</reference>
<feature type="compositionally biased region" description="Low complexity" evidence="1">
    <location>
        <begin position="45"/>
        <end position="55"/>
    </location>
</feature>
<gene>
    <name evidence="3" type="primary">LOC103331352</name>
</gene>
<name>A0ABM0NZI6_PRUMU</name>
<protein>
    <submittedName>
        <fullName evidence="3">Uncharacterized protein LOC103331352</fullName>
    </submittedName>
</protein>
<dbReference type="PANTHER" id="PTHR35167:SF12">
    <property type="match status" value="1"/>
</dbReference>
<feature type="region of interest" description="Disordered" evidence="1">
    <location>
        <begin position="1"/>
        <end position="65"/>
    </location>
</feature>
<keyword evidence="2" id="KW-1185">Reference proteome</keyword>
<dbReference type="GeneID" id="103331352"/>
<dbReference type="RefSeq" id="XP_008232192.1">
    <property type="nucleotide sequence ID" value="XM_008233970.2"/>
</dbReference>
<dbReference type="Proteomes" id="UP000694861">
    <property type="component" value="Linkage group LG1"/>
</dbReference>
<reference evidence="2" key="1">
    <citation type="journal article" date="2012" name="Nat. Commun.">
        <title>The genome of Prunus mume.</title>
        <authorList>
            <person name="Zhang Q."/>
            <person name="Chen W."/>
            <person name="Sun L."/>
            <person name="Zhao F."/>
            <person name="Huang B."/>
            <person name="Yang W."/>
            <person name="Tao Y."/>
            <person name="Wang J."/>
            <person name="Yuan Z."/>
            <person name="Fan G."/>
            <person name="Xing Z."/>
            <person name="Han C."/>
            <person name="Pan H."/>
            <person name="Zhong X."/>
            <person name="Shi W."/>
            <person name="Liang X."/>
            <person name="Du D."/>
            <person name="Sun F."/>
            <person name="Xu Z."/>
            <person name="Hao R."/>
            <person name="Lv T."/>
            <person name="Lv Y."/>
            <person name="Zheng Z."/>
            <person name="Sun M."/>
            <person name="Luo L."/>
            <person name="Cai M."/>
            <person name="Gao Y."/>
            <person name="Wang J."/>
            <person name="Yin Y."/>
            <person name="Xu X."/>
            <person name="Cheng T."/>
            <person name="Wang J."/>
        </authorList>
    </citation>
    <scope>NUCLEOTIDE SEQUENCE [LARGE SCALE GENOMIC DNA]</scope>
</reference>
<sequence>MSIFSNQFSSMEKSSRKTDRPDKAMTESELAAAQQLMQLSDEDNNNNSSSSSSNKNTKHEGEEVDQRPLINVIIWAKMEEIFGKEEDVDRPKKRRYRSLASIYLTSKPVNAGSAHGKKVRTF</sequence>
<feature type="compositionally biased region" description="Polar residues" evidence="1">
    <location>
        <begin position="1"/>
        <end position="12"/>
    </location>
</feature>
<evidence type="ECO:0000313" key="3">
    <source>
        <dbReference type="RefSeq" id="XP_008232192.1"/>
    </source>
</evidence>
<proteinExistence type="predicted"/>
<feature type="compositionally biased region" description="Basic and acidic residues" evidence="1">
    <location>
        <begin position="13"/>
        <end position="26"/>
    </location>
</feature>